<dbReference type="NCBIfam" id="TIGR03592">
    <property type="entry name" value="yidC_oxa1_cterm"/>
    <property type="match status" value="1"/>
</dbReference>
<comment type="similarity">
    <text evidence="2">Belongs to the OXA1/ALB3/YidC family. Type 1 subfamily.</text>
</comment>
<evidence type="ECO:0000256" key="18">
    <source>
        <dbReference type="SAM" id="Phobius"/>
    </source>
</evidence>
<reference evidence="21" key="1">
    <citation type="submission" date="2016-10" db="EMBL/GenBank/DDBJ databases">
        <authorList>
            <person name="Varghese N."/>
            <person name="Submissions S."/>
        </authorList>
    </citation>
    <scope>NUCLEOTIDE SEQUENCE [LARGE SCALE GENOMIC DNA]</scope>
    <source>
        <strain evidence="21">CGMCC 4.3516</strain>
    </source>
</reference>
<dbReference type="PANTHER" id="PTHR12428">
    <property type="entry name" value="OXA1"/>
    <property type="match status" value="1"/>
</dbReference>
<evidence type="ECO:0000256" key="14">
    <source>
        <dbReference type="ARBA" id="ARBA00033245"/>
    </source>
</evidence>
<dbReference type="AlphaFoldDB" id="A0A1G6VVQ0"/>
<dbReference type="OrthoDB" id="9780552at2"/>
<feature type="region of interest" description="Disordered" evidence="17">
    <location>
        <begin position="265"/>
        <end position="375"/>
    </location>
</feature>
<evidence type="ECO:0000256" key="17">
    <source>
        <dbReference type="SAM" id="MobiDB-lite"/>
    </source>
</evidence>
<evidence type="ECO:0000256" key="8">
    <source>
        <dbReference type="ARBA" id="ARBA00022989"/>
    </source>
</evidence>
<keyword evidence="21" id="KW-1185">Reference proteome</keyword>
<gene>
    <name evidence="20" type="ORF">SAMN05216270_105158</name>
</gene>
<keyword evidence="10" id="KW-0143">Chaperone</keyword>
<evidence type="ECO:0000256" key="11">
    <source>
        <dbReference type="ARBA" id="ARBA00025034"/>
    </source>
</evidence>
<proteinExistence type="inferred from homology"/>
<dbReference type="InterPro" id="IPR028055">
    <property type="entry name" value="YidC/Oxa/ALB_C"/>
</dbReference>
<dbReference type="GO" id="GO:0015031">
    <property type="term" value="P:protein transport"/>
    <property type="evidence" value="ECO:0007669"/>
    <property type="project" value="UniProtKB-KW"/>
</dbReference>
<evidence type="ECO:0000256" key="5">
    <source>
        <dbReference type="ARBA" id="ARBA00022475"/>
    </source>
</evidence>
<dbReference type="CDD" id="cd20070">
    <property type="entry name" value="5TM_YidC_Alb3"/>
    <property type="match status" value="1"/>
</dbReference>
<feature type="transmembrane region" description="Helical" evidence="18">
    <location>
        <begin position="222"/>
        <end position="248"/>
    </location>
</feature>
<dbReference type="STRING" id="58114.SAMN05216270_105158"/>
<feature type="transmembrane region" description="Helical" evidence="18">
    <location>
        <begin position="33"/>
        <end position="55"/>
    </location>
</feature>
<evidence type="ECO:0000256" key="6">
    <source>
        <dbReference type="ARBA" id="ARBA00022692"/>
    </source>
</evidence>
<evidence type="ECO:0000256" key="3">
    <source>
        <dbReference type="ARBA" id="ARBA00015325"/>
    </source>
</evidence>
<evidence type="ECO:0000256" key="13">
    <source>
        <dbReference type="ARBA" id="ARBA00031538"/>
    </source>
</evidence>
<feature type="domain" description="Membrane insertase YidC/Oxa/ALB C-terminal" evidence="19">
    <location>
        <begin position="35"/>
        <end position="260"/>
    </location>
</feature>
<evidence type="ECO:0000313" key="21">
    <source>
        <dbReference type="Proteomes" id="UP000198949"/>
    </source>
</evidence>
<sequence length="375" mass="41926">MEWAYNGVSWVLLRWHDLWSNVFDGNQFLQTDWAWVLAIVGVVLTLRIILFPLFVKQIQSQRAMQKLAPEIKVLQERYKGDRETLQKEMMELYRKEKANPLMGCLPILIQMPVFLALFHVLRRPDPEQTKFTDSYGWTGIDAGNTGDWLSYVHAKLMGAPFWSTFLTPADQLESVGSSSVNVKLVAGVLGAAMILTTFLTTRQMILKTGWNEDPNQRMIQKVMLYGIPVIMIFSAGAFPIGVVIYWTVNNLFSLGQQQYVLHKYPPPAQSASAKPPKPGSKAHEKMLEEQREAEQRRKDLAPKPGKKPVSKPKSQPLKPKEPTEPVNGTGLNGSEEPTSTAKGGPGSGKNLSRAERIARAKKVSGAQQASKKKKG</sequence>
<keyword evidence="5" id="KW-1003">Cell membrane</keyword>
<organism evidence="20 21">
    <name type="scientific">Glycomyces harbinensis</name>
    <dbReference type="NCBI Taxonomy" id="58114"/>
    <lineage>
        <taxon>Bacteria</taxon>
        <taxon>Bacillati</taxon>
        <taxon>Actinomycetota</taxon>
        <taxon>Actinomycetes</taxon>
        <taxon>Glycomycetales</taxon>
        <taxon>Glycomycetaceae</taxon>
        <taxon>Glycomyces</taxon>
    </lineage>
</organism>
<feature type="transmembrane region" description="Helical" evidence="18">
    <location>
        <begin position="184"/>
        <end position="201"/>
    </location>
</feature>
<dbReference type="InterPro" id="IPR001708">
    <property type="entry name" value="YidC/ALB3/OXA1/COX18"/>
</dbReference>
<evidence type="ECO:0000256" key="1">
    <source>
        <dbReference type="ARBA" id="ARBA00004651"/>
    </source>
</evidence>
<comment type="subcellular location">
    <subcellularLocation>
        <location evidence="1">Cell membrane</location>
        <topology evidence="1">Multi-pass membrane protein</topology>
    </subcellularLocation>
    <subcellularLocation>
        <location evidence="16">Membrane</location>
        <topology evidence="16">Multi-pass membrane protein</topology>
    </subcellularLocation>
</comment>
<dbReference type="RefSeq" id="WP_091033287.1">
    <property type="nucleotide sequence ID" value="NZ_FNAD01000005.1"/>
</dbReference>
<dbReference type="EMBL" id="FNAD01000005">
    <property type="protein sequence ID" value="SDD57712.1"/>
    <property type="molecule type" value="Genomic_DNA"/>
</dbReference>
<keyword evidence="9 18" id="KW-0472">Membrane</keyword>
<evidence type="ECO:0000256" key="7">
    <source>
        <dbReference type="ARBA" id="ARBA00022927"/>
    </source>
</evidence>
<dbReference type="GO" id="GO:0005886">
    <property type="term" value="C:plasma membrane"/>
    <property type="evidence" value="ECO:0007669"/>
    <property type="project" value="UniProtKB-SubCell"/>
</dbReference>
<accession>A0A1G6VVQ0</accession>
<evidence type="ECO:0000256" key="16">
    <source>
        <dbReference type="RuleBase" id="RU003945"/>
    </source>
</evidence>
<keyword evidence="8 18" id="KW-1133">Transmembrane helix</keyword>
<dbReference type="PANTHER" id="PTHR12428:SF65">
    <property type="entry name" value="CYTOCHROME C OXIDASE ASSEMBLY PROTEIN COX18, MITOCHONDRIAL"/>
    <property type="match status" value="1"/>
</dbReference>
<dbReference type="Pfam" id="PF02096">
    <property type="entry name" value="60KD_IMP"/>
    <property type="match status" value="1"/>
</dbReference>
<keyword evidence="4" id="KW-0813">Transport</keyword>
<comment type="function">
    <text evidence="11">Required for the insertion and/or proper folding and/or complex formation of integral membrane proteins into the membrane. Involved in integration of membrane proteins that insert both dependently and independently of the Sec translocase complex, as well as at least some lipoproteins. Aids folding of multispanning membrane proteins.</text>
</comment>
<evidence type="ECO:0000256" key="2">
    <source>
        <dbReference type="ARBA" id="ARBA00010527"/>
    </source>
</evidence>
<feature type="transmembrane region" description="Helical" evidence="18">
    <location>
        <begin position="100"/>
        <end position="121"/>
    </location>
</feature>
<evidence type="ECO:0000313" key="20">
    <source>
        <dbReference type="EMBL" id="SDD57712.1"/>
    </source>
</evidence>
<protein>
    <recommendedName>
        <fullName evidence="3">Membrane protein insertase YidC</fullName>
    </recommendedName>
    <alternativeName>
        <fullName evidence="15">Foldase YidC</fullName>
    </alternativeName>
    <alternativeName>
        <fullName evidence="14">Membrane integrase YidC</fullName>
    </alternativeName>
    <alternativeName>
        <fullName evidence="13">Membrane protein YidC</fullName>
    </alternativeName>
</protein>
<evidence type="ECO:0000256" key="12">
    <source>
        <dbReference type="ARBA" id="ARBA00026028"/>
    </source>
</evidence>
<evidence type="ECO:0000259" key="19">
    <source>
        <dbReference type="Pfam" id="PF02096"/>
    </source>
</evidence>
<keyword evidence="6 16" id="KW-0812">Transmembrane</keyword>
<dbReference type="GO" id="GO:0051205">
    <property type="term" value="P:protein insertion into membrane"/>
    <property type="evidence" value="ECO:0007669"/>
    <property type="project" value="TreeGrafter"/>
</dbReference>
<keyword evidence="7" id="KW-0653">Protein transport</keyword>
<evidence type="ECO:0000256" key="15">
    <source>
        <dbReference type="ARBA" id="ARBA00033342"/>
    </source>
</evidence>
<evidence type="ECO:0000256" key="4">
    <source>
        <dbReference type="ARBA" id="ARBA00022448"/>
    </source>
</evidence>
<name>A0A1G6VVQ0_9ACTN</name>
<evidence type="ECO:0000256" key="10">
    <source>
        <dbReference type="ARBA" id="ARBA00023186"/>
    </source>
</evidence>
<evidence type="ECO:0000256" key="9">
    <source>
        <dbReference type="ARBA" id="ARBA00023136"/>
    </source>
</evidence>
<dbReference type="InterPro" id="IPR047196">
    <property type="entry name" value="YidC_ALB_C"/>
</dbReference>
<comment type="subunit">
    <text evidence="12">Interacts with the Sec translocase complex via SecD. Specifically interacts with transmembrane segments of nascent integral membrane proteins during membrane integration.</text>
</comment>
<feature type="compositionally biased region" description="Basic and acidic residues" evidence="17">
    <location>
        <begin position="281"/>
        <end position="301"/>
    </location>
</feature>
<dbReference type="Proteomes" id="UP000198949">
    <property type="component" value="Unassembled WGS sequence"/>
</dbReference>
<dbReference type="GO" id="GO:0032977">
    <property type="term" value="F:membrane insertase activity"/>
    <property type="evidence" value="ECO:0007669"/>
    <property type="project" value="InterPro"/>
</dbReference>